<dbReference type="SUPFAM" id="SSF52317">
    <property type="entry name" value="Class I glutamine amidotransferase-like"/>
    <property type="match status" value="1"/>
</dbReference>
<dbReference type="PANTHER" id="PTHR37947:SF2">
    <property type="entry name" value="VON WILLEBRAND FACTOR TYPE A"/>
    <property type="match status" value="1"/>
</dbReference>
<proteinExistence type="predicted"/>
<protein>
    <submittedName>
        <fullName evidence="3">von Willebrand factor type A</fullName>
    </submittedName>
</protein>
<feature type="transmembrane region" description="Helical" evidence="1">
    <location>
        <begin position="84"/>
        <end position="102"/>
    </location>
</feature>
<dbReference type="InterPro" id="IPR036465">
    <property type="entry name" value="vWFA_dom_sf"/>
</dbReference>
<feature type="transmembrane region" description="Helical" evidence="1">
    <location>
        <begin position="53"/>
        <end position="72"/>
    </location>
</feature>
<dbReference type="SUPFAM" id="SSF53300">
    <property type="entry name" value="vWA-like"/>
    <property type="match status" value="2"/>
</dbReference>
<feature type="transmembrane region" description="Helical" evidence="1">
    <location>
        <begin position="872"/>
        <end position="890"/>
    </location>
</feature>
<dbReference type="STRING" id="502025.Hoch_3260"/>
<dbReference type="HOGENOM" id="CLU_007196_0_0_7"/>
<evidence type="ECO:0000259" key="2">
    <source>
        <dbReference type="PROSITE" id="PS50234"/>
    </source>
</evidence>
<dbReference type="InterPro" id="IPR029062">
    <property type="entry name" value="Class_I_gatase-like"/>
</dbReference>
<organism evidence="3 4">
    <name type="scientific">Haliangium ochraceum (strain DSM 14365 / JCM 11303 / SMP-2)</name>
    <dbReference type="NCBI Taxonomy" id="502025"/>
    <lineage>
        <taxon>Bacteria</taxon>
        <taxon>Pseudomonadati</taxon>
        <taxon>Myxococcota</taxon>
        <taxon>Polyangia</taxon>
        <taxon>Haliangiales</taxon>
        <taxon>Kofleriaceae</taxon>
        <taxon>Haliangium</taxon>
    </lineage>
</organism>
<sequence>MRDVSKRLLLGVVLGLLCAAAIAFGIDLWLAPRAGAVVLNWGERPIELLEPSWLYLIALAPFFFVVRGYSLTDLSTAQQLVQSALRALLLVGIAAALARPAWTTEDDKVATVVLVDVSDSVSDAQLDAARAYVGELSAAKRDDDALYVVSFAQRPLRVPATAEGGFAIERHPDEGAGTDIQAAVQLAYGLYPAGYVPHLVVVSDGNQTGGDLLSEAYRAEELGVRLSWQSFPEQRVQEIRVVGLRIPDEVKVGAPFEVTAEVWSTHEEEVTLTLAQDAFPNPLEPRKRVTLREGVNRIPFKSQATRAGFTSYRLRLVDAAGDTEKENNEALMTTPVKGRPSVLYVEGSAMSDPSTARYFERALEGENIDVEVRGPRGLPSSAKELERFDLVLVSDVPAQFLGMGQMAALESYVRDLGGGLIMAGGEDSFGSGGYQGTRIEKIMPVRFDSEKQREQPHVAIALVVDRSGSMSGLKIEAAKESARATAEVLSPSDLITVVAFDNQPTTIVRLQRASNRMRIATDIARLQAGGGTNIYPALREAYEILQGANAKVKHVIVLSDGQAPYDGIADLCQEMRSARITVSAVGIGDADRNLLNLITDNGDGRLYMTDDLAALPRIFMKETTEAQRSALVESPVRAHVLKRVEMIEGTGVENAPLLRGYVTTKPKPRSEVILVSDLGEPILARWRVGTGTSVAWTSDVKNRWSVDWIRWNGFPKFWAQVVRTSMRSKVHESYDLRAAVDSGRAEVVVDAIDVDDQFVDQLDTTLEVIDPRDSQVVRTLPMEQTAAGRYAADFTMDRYGSYMLKAVHRREGRVVAESMGAVALSYPLEYLKTTPDTTALAQAAAVTGGLDQPPPTQVFDAAGQTIEYTEDLWPWVLLLVACLLILDLYFKRLRMFGYRTLKL</sequence>
<name>D0LTR8_HALO1</name>
<dbReference type="InterPro" id="IPR010768">
    <property type="entry name" value="GATase1-like"/>
</dbReference>
<dbReference type="Proteomes" id="UP000001880">
    <property type="component" value="Chromosome"/>
</dbReference>
<dbReference type="eggNOG" id="COG5426">
    <property type="taxonomic scope" value="Bacteria"/>
</dbReference>
<feature type="domain" description="VWFA" evidence="2">
    <location>
        <begin position="459"/>
        <end position="623"/>
    </location>
</feature>
<dbReference type="Pfam" id="PF07090">
    <property type="entry name" value="GATase1_like"/>
    <property type="match status" value="1"/>
</dbReference>
<dbReference type="OrthoDB" id="9781333at2"/>
<dbReference type="EMBL" id="CP001804">
    <property type="protein sequence ID" value="ACY15762.1"/>
    <property type="molecule type" value="Genomic_DNA"/>
</dbReference>
<keyword evidence="4" id="KW-1185">Reference proteome</keyword>
<dbReference type="PANTHER" id="PTHR37947">
    <property type="entry name" value="BLL2462 PROTEIN"/>
    <property type="match status" value="1"/>
</dbReference>
<dbReference type="RefSeq" id="WP_012828362.1">
    <property type="nucleotide sequence ID" value="NC_013440.1"/>
</dbReference>
<dbReference type="eggNOG" id="COG2304">
    <property type="taxonomic scope" value="Bacteria"/>
</dbReference>
<dbReference type="Pfam" id="PF00092">
    <property type="entry name" value="VWA"/>
    <property type="match status" value="1"/>
</dbReference>
<dbReference type="AlphaFoldDB" id="D0LTR8"/>
<dbReference type="PROSITE" id="PS50234">
    <property type="entry name" value="VWFA"/>
    <property type="match status" value="1"/>
</dbReference>
<accession>D0LTR8</accession>
<dbReference type="InterPro" id="IPR002035">
    <property type="entry name" value="VWF_A"/>
</dbReference>
<reference evidence="3 4" key="1">
    <citation type="journal article" date="2010" name="Stand. Genomic Sci.">
        <title>Complete genome sequence of Haliangium ochraceum type strain (SMP-2).</title>
        <authorList>
            <consortium name="US DOE Joint Genome Institute (JGI-PGF)"/>
            <person name="Ivanova N."/>
            <person name="Daum C."/>
            <person name="Lang E."/>
            <person name="Abt B."/>
            <person name="Kopitz M."/>
            <person name="Saunders E."/>
            <person name="Lapidus A."/>
            <person name="Lucas S."/>
            <person name="Glavina Del Rio T."/>
            <person name="Nolan M."/>
            <person name="Tice H."/>
            <person name="Copeland A."/>
            <person name="Cheng J.F."/>
            <person name="Chen F."/>
            <person name="Bruce D."/>
            <person name="Goodwin L."/>
            <person name="Pitluck S."/>
            <person name="Mavromatis K."/>
            <person name="Pati A."/>
            <person name="Mikhailova N."/>
            <person name="Chen A."/>
            <person name="Palaniappan K."/>
            <person name="Land M."/>
            <person name="Hauser L."/>
            <person name="Chang Y.J."/>
            <person name="Jeffries C.D."/>
            <person name="Detter J.C."/>
            <person name="Brettin T."/>
            <person name="Rohde M."/>
            <person name="Goker M."/>
            <person name="Bristow J."/>
            <person name="Markowitz V."/>
            <person name="Eisen J.A."/>
            <person name="Hugenholtz P."/>
            <person name="Kyrpides N.C."/>
            <person name="Klenk H.P."/>
        </authorList>
    </citation>
    <scope>NUCLEOTIDE SEQUENCE [LARGE SCALE GENOMIC DNA]</scope>
    <source>
        <strain evidence="4">DSM 14365 / CIP 107738 / JCM 11303 / AJ 13395 / SMP-2</strain>
    </source>
</reference>
<evidence type="ECO:0000313" key="4">
    <source>
        <dbReference type="Proteomes" id="UP000001880"/>
    </source>
</evidence>
<evidence type="ECO:0000256" key="1">
    <source>
        <dbReference type="SAM" id="Phobius"/>
    </source>
</evidence>
<keyword evidence="1" id="KW-1133">Transmembrane helix</keyword>
<evidence type="ECO:0000313" key="3">
    <source>
        <dbReference type="EMBL" id="ACY15762.1"/>
    </source>
</evidence>
<dbReference type="KEGG" id="hoh:Hoch_3260"/>
<dbReference type="Gene3D" id="3.40.50.410">
    <property type="entry name" value="von Willebrand factor, type A domain"/>
    <property type="match status" value="1"/>
</dbReference>
<dbReference type="SMART" id="SM00327">
    <property type="entry name" value="VWA"/>
    <property type="match status" value="2"/>
</dbReference>
<keyword evidence="1" id="KW-0472">Membrane</keyword>
<gene>
    <name evidence="3" type="ordered locus">Hoch_3260</name>
</gene>
<dbReference type="Gene3D" id="3.40.50.880">
    <property type="match status" value="2"/>
</dbReference>
<keyword evidence="1" id="KW-0812">Transmembrane</keyword>